<organism evidence="11">
    <name type="scientific">marine sediment metagenome</name>
    <dbReference type="NCBI Taxonomy" id="412755"/>
    <lineage>
        <taxon>unclassified sequences</taxon>
        <taxon>metagenomes</taxon>
        <taxon>ecological metagenomes</taxon>
    </lineage>
</organism>
<dbReference type="PRINTS" id="PR00732">
    <property type="entry name" value="GLHYDRLASE4"/>
</dbReference>
<dbReference type="PANTHER" id="PTHR32092">
    <property type="entry name" value="6-PHOSPHO-BETA-GLUCOSIDASE-RELATED"/>
    <property type="match status" value="1"/>
</dbReference>
<dbReference type="GO" id="GO:0004553">
    <property type="term" value="F:hydrolase activity, hydrolyzing O-glycosyl compounds"/>
    <property type="evidence" value="ECO:0007669"/>
    <property type="project" value="InterPro"/>
</dbReference>
<feature type="non-terminal residue" evidence="11">
    <location>
        <position position="1"/>
    </location>
</feature>
<dbReference type="Pfam" id="PF02056">
    <property type="entry name" value="Glyco_hydro_4"/>
    <property type="match status" value="1"/>
</dbReference>
<comment type="caution">
    <text evidence="11">The sequence shown here is derived from an EMBL/GenBank/DDBJ whole genome shotgun (WGS) entry which is preliminary data.</text>
</comment>
<evidence type="ECO:0000256" key="6">
    <source>
        <dbReference type="ARBA" id="ARBA00023027"/>
    </source>
</evidence>
<dbReference type="InterPro" id="IPR001088">
    <property type="entry name" value="Glyco_hydro_4"/>
</dbReference>
<evidence type="ECO:0000256" key="8">
    <source>
        <dbReference type="ARBA" id="ARBA00023277"/>
    </source>
</evidence>
<comment type="similarity">
    <text evidence="3">Belongs to the glycosyl hydrolase 4 family.</text>
</comment>
<dbReference type="EMBL" id="BARV01001272">
    <property type="protein sequence ID" value="GAH94136.1"/>
    <property type="molecule type" value="Genomic_DNA"/>
</dbReference>
<evidence type="ECO:0000256" key="4">
    <source>
        <dbReference type="ARBA" id="ARBA00022723"/>
    </source>
</evidence>
<evidence type="ECO:0000256" key="1">
    <source>
        <dbReference type="ARBA" id="ARBA00001911"/>
    </source>
</evidence>
<gene>
    <name evidence="11" type="ORF">S06H3_03790</name>
</gene>
<dbReference type="InterPro" id="IPR053715">
    <property type="entry name" value="GH4_Enzyme_sf"/>
</dbReference>
<evidence type="ECO:0000256" key="2">
    <source>
        <dbReference type="ARBA" id="ARBA00001936"/>
    </source>
</evidence>
<dbReference type="Gene3D" id="3.90.1820.10">
    <property type="entry name" value="AglA-like glucosidase"/>
    <property type="match status" value="1"/>
</dbReference>
<sequence length="423" mass="46703">GSAMFTQGLLADIIKEESLGPWEVGLVDTDPEALTVAYNLAKKMVEVKNADIVIKHSTNRKDFLVGTDIVITTIGVGGRRAWETDVFIPRKYGIYQPVGDTVGPGGISRAMRMVPAMKEIAEDILKLCPDALFINYANPMTAICRALRKSTGVKVTGLCIGVYQVEKYLAEVLGVPHREVASIAVGINHLTFIIDFRHKGENVFPRLRQHVKETGKINENPFSWSLFDIYGAYPAVNDRHVVEFFLDRFPNGKYYGKTLGIDIFSVEKIIERGDSIYAEMAKLSKPETRLNNEVFSKASGEHSQTLEIITSIYKDQRKIFSANLPNNGAIPNLPSYAVLEMPAVANGKGFLPLGIDYFPDSLAAIINQRLACVELTVDAALEGDRKLMVEAMLADGAVRNRGTAEKLTDELLKVHKGLLPQFS</sequence>
<dbReference type="GO" id="GO:0016616">
    <property type="term" value="F:oxidoreductase activity, acting on the CH-OH group of donors, NAD or NADP as acceptor"/>
    <property type="evidence" value="ECO:0007669"/>
    <property type="project" value="InterPro"/>
</dbReference>
<keyword evidence="5" id="KW-0378">Hydrolase</keyword>
<evidence type="ECO:0000256" key="3">
    <source>
        <dbReference type="ARBA" id="ARBA00010141"/>
    </source>
</evidence>
<dbReference type="SUPFAM" id="SSF56327">
    <property type="entry name" value="LDH C-terminal domain-like"/>
    <property type="match status" value="1"/>
</dbReference>
<feature type="domain" description="Glycosyl hydrolase family 4 C-terminal" evidence="10">
    <location>
        <begin position="185"/>
        <end position="395"/>
    </location>
</feature>
<dbReference type="SUPFAM" id="SSF51735">
    <property type="entry name" value="NAD(P)-binding Rossmann-fold domains"/>
    <property type="match status" value="1"/>
</dbReference>
<keyword evidence="4" id="KW-0479">Metal-binding</keyword>
<protein>
    <recommendedName>
        <fullName evidence="10">Glycosyl hydrolase family 4 C-terminal domain-containing protein</fullName>
    </recommendedName>
</protein>
<evidence type="ECO:0000256" key="7">
    <source>
        <dbReference type="ARBA" id="ARBA00023211"/>
    </source>
</evidence>
<evidence type="ECO:0000256" key="9">
    <source>
        <dbReference type="ARBA" id="ARBA00023295"/>
    </source>
</evidence>
<evidence type="ECO:0000313" key="11">
    <source>
        <dbReference type="EMBL" id="GAH94136.1"/>
    </source>
</evidence>
<dbReference type="GO" id="GO:0005975">
    <property type="term" value="P:carbohydrate metabolic process"/>
    <property type="evidence" value="ECO:0007669"/>
    <property type="project" value="InterPro"/>
</dbReference>
<evidence type="ECO:0000259" key="10">
    <source>
        <dbReference type="Pfam" id="PF11975"/>
    </source>
</evidence>
<proteinExistence type="inferred from homology"/>
<name>X1JHG2_9ZZZZ</name>
<dbReference type="InterPro" id="IPR015955">
    <property type="entry name" value="Lactate_DH/Glyco_Ohase_4_C"/>
</dbReference>
<evidence type="ECO:0000256" key="5">
    <source>
        <dbReference type="ARBA" id="ARBA00022801"/>
    </source>
</evidence>
<dbReference type="InterPro" id="IPR022616">
    <property type="entry name" value="Glyco_hydro_4_C"/>
</dbReference>
<dbReference type="GO" id="GO:0046872">
    <property type="term" value="F:metal ion binding"/>
    <property type="evidence" value="ECO:0007669"/>
    <property type="project" value="UniProtKB-KW"/>
</dbReference>
<accession>X1JHG2</accession>
<comment type="cofactor">
    <cofactor evidence="2">
        <name>Mn(2+)</name>
        <dbReference type="ChEBI" id="CHEBI:29035"/>
    </cofactor>
</comment>
<keyword evidence="6" id="KW-0520">NAD</keyword>
<reference evidence="11" key="1">
    <citation type="journal article" date="2014" name="Front. Microbiol.">
        <title>High frequency of phylogenetically diverse reductive dehalogenase-homologous genes in deep subseafloor sedimentary metagenomes.</title>
        <authorList>
            <person name="Kawai M."/>
            <person name="Futagami T."/>
            <person name="Toyoda A."/>
            <person name="Takaki Y."/>
            <person name="Nishi S."/>
            <person name="Hori S."/>
            <person name="Arai W."/>
            <person name="Tsubouchi T."/>
            <person name="Morono Y."/>
            <person name="Uchiyama I."/>
            <person name="Ito T."/>
            <person name="Fujiyama A."/>
            <person name="Inagaki F."/>
            <person name="Takami H."/>
        </authorList>
    </citation>
    <scope>NUCLEOTIDE SEQUENCE</scope>
    <source>
        <strain evidence="11">Expedition CK06-06</strain>
    </source>
</reference>
<keyword evidence="8" id="KW-0119">Carbohydrate metabolism</keyword>
<dbReference type="AlphaFoldDB" id="X1JHG2"/>
<dbReference type="PANTHER" id="PTHR32092:SF6">
    <property type="entry name" value="ALPHA-GALACTOSIDASE"/>
    <property type="match status" value="1"/>
</dbReference>
<keyword evidence="9" id="KW-0326">Glycosidase</keyword>
<dbReference type="InterPro" id="IPR036291">
    <property type="entry name" value="NAD(P)-bd_dom_sf"/>
</dbReference>
<keyword evidence="7" id="KW-0464">Manganese</keyword>
<dbReference type="Pfam" id="PF11975">
    <property type="entry name" value="Glyco_hydro_4C"/>
    <property type="match status" value="1"/>
</dbReference>
<comment type="cofactor">
    <cofactor evidence="1">
        <name>NAD(+)</name>
        <dbReference type="ChEBI" id="CHEBI:57540"/>
    </cofactor>
</comment>